<protein>
    <submittedName>
        <fullName evidence="3">Replication protein</fullName>
    </submittedName>
</protein>
<dbReference type="InterPro" id="IPR036388">
    <property type="entry name" value="WH-like_DNA-bd_sf"/>
</dbReference>
<reference evidence="3" key="1">
    <citation type="submission" date="2023-03" db="EMBL/GenBank/DDBJ databases">
        <title>MT1 and MT2 Draft Genomes of Novel Species.</title>
        <authorList>
            <person name="Venkateswaran K."/>
        </authorList>
    </citation>
    <scope>NUCLEOTIDE SEQUENCE</scope>
    <source>
        <strain evidence="3">F6_3S_P_1C</strain>
    </source>
</reference>
<evidence type="ECO:0000259" key="2">
    <source>
        <dbReference type="Pfam" id="PF04492"/>
    </source>
</evidence>
<feature type="compositionally biased region" description="Basic and acidic residues" evidence="1">
    <location>
        <begin position="138"/>
        <end position="147"/>
    </location>
</feature>
<dbReference type="Gene3D" id="1.10.10.10">
    <property type="entry name" value="Winged helix-like DNA-binding domain superfamily/Winged helix DNA-binding domain"/>
    <property type="match status" value="1"/>
</dbReference>
<proteinExistence type="predicted"/>
<feature type="region of interest" description="Disordered" evidence="1">
    <location>
        <begin position="336"/>
        <end position="357"/>
    </location>
</feature>
<dbReference type="RefSeq" id="WP_301243975.1">
    <property type="nucleotide sequence ID" value="NZ_JAROCD010000001.1"/>
</dbReference>
<feature type="region of interest" description="Disordered" evidence="1">
    <location>
        <begin position="124"/>
        <end position="165"/>
    </location>
</feature>
<keyword evidence="4" id="KW-1185">Reference proteome</keyword>
<dbReference type="InterPro" id="IPR006497">
    <property type="entry name" value="Phage_lambda_VrpO_N"/>
</dbReference>
<organism evidence="3 4">
    <name type="scientific">Paenibacillus vandeheii</name>
    <dbReference type="NCBI Taxonomy" id="3035917"/>
    <lineage>
        <taxon>Bacteria</taxon>
        <taxon>Bacillati</taxon>
        <taxon>Bacillota</taxon>
        <taxon>Bacilli</taxon>
        <taxon>Bacillales</taxon>
        <taxon>Paenibacillaceae</taxon>
        <taxon>Paenibacillus</taxon>
    </lineage>
</organism>
<dbReference type="EMBL" id="JAROCD010000001">
    <property type="protein sequence ID" value="MDN4600017.1"/>
    <property type="molecule type" value="Genomic_DNA"/>
</dbReference>
<comment type="caution">
    <text evidence="3">The sequence shown here is derived from an EMBL/GenBank/DDBJ whole genome shotgun (WGS) entry which is preliminary data.</text>
</comment>
<evidence type="ECO:0000313" key="4">
    <source>
        <dbReference type="Proteomes" id="UP001174205"/>
    </source>
</evidence>
<accession>A0ABT8J613</accession>
<dbReference type="Proteomes" id="UP001174205">
    <property type="component" value="Unassembled WGS sequence"/>
</dbReference>
<gene>
    <name evidence="3" type="ORF">P5G61_02165</name>
</gene>
<evidence type="ECO:0000313" key="3">
    <source>
        <dbReference type="EMBL" id="MDN4600017.1"/>
    </source>
</evidence>
<feature type="domain" description="Bacteriophage lambda Replication protein O N-terminal" evidence="2">
    <location>
        <begin position="7"/>
        <end position="96"/>
    </location>
</feature>
<evidence type="ECO:0000256" key="1">
    <source>
        <dbReference type="SAM" id="MobiDB-lite"/>
    </source>
</evidence>
<sequence>MTDSRRKNGYVAIANEIWDEVIRRDFTKRQKDILFFIWRLSYGCNQQVAVIPMQKDFSLCGVGKGHIGAELKHLETCKVITRTDAEYWFNENYDLWKIDSVRGWEKERFHELIHLNLKNSRLSRQKVTETGTEPLPDLSDKPPDDGYRNSNSEPVPELPKQEPKIIPKVTETGTEIGNELPKQGLAVTKTGTESADDPKQDAASRLSKDSLKTLKDKDSKDMSVSDFETFWSAYPKKVAKKAALNMWERAIKAKVDPALLIRCSQNYATHCKANRTEENFILHGSTFLNPKNERYADFEETPEQTTVAPVIKGQGNSRSDRNKDILQKRMEAARFEQSRGTKNFGGSGYSLPHSGTY</sequence>
<name>A0ABT8J613_9BACL</name>
<dbReference type="Pfam" id="PF04492">
    <property type="entry name" value="Phage_rep_O"/>
    <property type="match status" value="1"/>
</dbReference>